<dbReference type="InterPro" id="IPR002016">
    <property type="entry name" value="Haem_peroxidase"/>
</dbReference>
<feature type="region of interest" description="Disordered" evidence="3">
    <location>
        <begin position="944"/>
        <end position="1022"/>
    </location>
</feature>
<dbReference type="Pfam" id="PF00141">
    <property type="entry name" value="peroxidase"/>
    <property type="match status" value="1"/>
</dbReference>
<dbReference type="GO" id="GO:0004601">
    <property type="term" value="F:peroxidase activity"/>
    <property type="evidence" value="ECO:0007669"/>
    <property type="project" value="InterPro"/>
</dbReference>
<dbReference type="GO" id="GO:0020037">
    <property type="term" value="F:heme binding"/>
    <property type="evidence" value="ECO:0007669"/>
    <property type="project" value="InterPro"/>
</dbReference>
<feature type="region of interest" description="Disordered" evidence="3">
    <location>
        <begin position="712"/>
        <end position="834"/>
    </location>
</feature>
<keyword evidence="7" id="KW-1185">Reference proteome</keyword>
<organism evidence="6 7">
    <name type="scientific">Cudoniella acicularis</name>
    <dbReference type="NCBI Taxonomy" id="354080"/>
    <lineage>
        <taxon>Eukaryota</taxon>
        <taxon>Fungi</taxon>
        <taxon>Dikarya</taxon>
        <taxon>Ascomycota</taxon>
        <taxon>Pezizomycotina</taxon>
        <taxon>Leotiomycetes</taxon>
        <taxon>Helotiales</taxon>
        <taxon>Tricladiaceae</taxon>
        <taxon>Cudoniella</taxon>
    </lineage>
</organism>
<proteinExistence type="inferred from homology"/>
<dbReference type="Pfam" id="PF01822">
    <property type="entry name" value="WSC"/>
    <property type="match status" value="3"/>
</dbReference>
<evidence type="ECO:0000313" key="6">
    <source>
        <dbReference type="EMBL" id="KAF4633357.1"/>
    </source>
</evidence>
<evidence type="ECO:0000256" key="3">
    <source>
        <dbReference type="SAM" id="MobiDB-lite"/>
    </source>
</evidence>
<evidence type="ECO:0000313" key="7">
    <source>
        <dbReference type="Proteomes" id="UP000566819"/>
    </source>
</evidence>
<dbReference type="PANTHER" id="PTHR45964:SF5">
    <property type="entry name" value="WSCD FAMILY MEMBER CG9164"/>
    <property type="match status" value="1"/>
</dbReference>
<dbReference type="InterPro" id="IPR010255">
    <property type="entry name" value="Haem_peroxidase_sf"/>
</dbReference>
<evidence type="ECO:0000256" key="2">
    <source>
        <dbReference type="RuleBase" id="RU004241"/>
    </source>
</evidence>
<dbReference type="InterPro" id="IPR051589">
    <property type="entry name" value="Sialate-O-sulfotransferase"/>
</dbReference>
<dbReference type="AlphaFoldDB" id="A0A8H4W4E3"/>
<feature type="domain" description="WSC" evidence="5">
    <location>
        <begin position="1029"/>
        <end position="1123"/>
    </location>
</feature>
<dbReference type="EMBL" id="JAAMPI010000268">
    <property type="protein sequence ID" value="KAF4633357.1"/>
    <property type="molecule type" value="Genomic_DNA"/>
</dbReference>
<comment type="caution">
    <text evidence="6">The sequence shown here is derived from an EMBL/GenBank/DDBJ whole genome shotgun (WGS) entry which is preliminary data.</text>
</comment>
<evidence type="ECO:0000259" key="4">
    <source>
        <dbReference type="PROSITE" id="PS50873"/>
    </source>
</evidence>
<keyword evidence="1" id="KW-0677">Repeat</keyword>
<dbReference type="InterPro" id="IPR002889">
    <property type="entry name" value="WSC_carb-bd"/>
</dbReference>
<evidence type="ECO:0000259" key="5">
    <source>
        <dbReference type="PROSITE" id="PS51212"/>
    </source>
</evidence>
<accession>A0A8H4W4E3</accession>
<dbReference type="PROSITE" id="PS50873">
    <property type="entry name" value="PEROXIDASE_4"/>
    <property type="match status" value="1"/>
</dbReference>
<feature type="domain" description="Plant heme peroxidase family profile" evidence="4">
    <location>
        <begin position="162"/>
        <end position="374"/>
    </location>
</feature>
<name>A0A8H4W4E3_9HELO</name>
<feature type="domain" description="WSC" evidence="5">
    <location>
        <begin position="845"/>
        <end position="936"/>
    </location>
</feature>
<dbReference type="SMART" id="SM00321">
    <property type="entry name" value="WSC"/>
    <property type="match status" value="3"/>
</dbReference>
<dbReference type="Proteomes" id="UP000566819">
    <property type="component" value="Unassembled WGS sequence"/>
</dbReference>
<dbReference type="PROSITE" id="PS51212">
    <property type="entry name" value="WSC"/>
    <property type="match status" value="3"/>
</dbReference>
<evidence type="ECO:0000256" key="1">
    <source>
        <dbReference type="ARBA" id="ARBA00022737"/>
    </source>
</evidence>
<dbReference type="PANTHER" id="PTHR45964">
    <property type="entry name" value="WSCD FAMILY MEMBER CG9164"/>
    <property type="match status" value="1"/>
</dbReference>
<evidence type="ECO:0008006" key="8">
    <source>
        <dbReference type="Google" id="ProtNLM"/>
    </source>
</evidence>
<protein>
    <recommendedName>
        <fullName evidence="8">Heme peroxidase</fullName>
    </recommendedName>
</protein>
<gene>
    <name evidence="6" type="ORF">G7Y89_g4765</name>
</gene>
<dbReference type="Gene3D" id="1.10.520.10">
    <property type="match status" value="1"/>
</dbReference>
<feature type="compositionally biased region" description="Low complexity" evidence="3">
    <location>
        <begin position="944"/>
        <end position="1017"/>
    </location>
</feature>
<dbReference type="GO" id="GO:0006979">
    <property type="term" value="P:response to oxidative stress"/>
    <property type="evidence" value="ECO:0007669"/>
    <property type="project" value="InterPro"/>
</dbReference>
<dbReference type="OrthoDB" id="5985073at2759"/>
<sequence length="1123" mass="115849">MRTATNNSDGGGVATTSFGITRQIGNIRVGIKMFLRTSDIHSTLLACIAVFLGSGTAIPTWPSPIDELEDVMFLNTGYNSRGLSSHITPCSYSEFGPGRQTAAEWLRIGFHDMATTNVYFAPHGGIDGSIAFELLDGENIGAGFATSLTTYSGFFNSRLPIADMIALGVYASVRGCGGPVVPMRGGRVDATQAGSTGVPQPQNGQGTFINQFARMGFSVVDMIQMTACGHTLGGVHAGDFPNIVTPGTAPNDFQLFDTTTSFDNDIAVQYINGPISDPLTVGPSIASTRNSDFAVFTADGNATLKAMTNAATYNSMCSSILQRMIETVDPALVTLSDVIQPYEVKPSGLQLTLLAGGTQVQFSGDIRVRTTVRSASQIGSVQLIYQDRIGGSNCGSCTITTSVGGTANGFDDSFSFYSFSSSLPSSSSISSFTVLITLTGGGTETYNNNGTGFPVQDSVIFQSPQSCLNDGNLTVYAAVRSTVTTPVSMVVTQKVARASGTPVPALVNATTTMVQGSSIGPYNIYSASYTISSTNGTKFGVYSGSFADDFKDASALGSACAPLSSTAPTSSSTSATPVPTLAVKPTVGAYTFLGCYTEATNARALTGYAYYDYPAMTLEECATTCAGYVYWGVEYGGECYCGNSLNPTSTLAPLSDCSFTCPGNEYEYCGAGVRLELYKLSSLVSISSTVASTTSSSSFSILSSISSVSSTISSSSSNIISSSNTKSSTELTTSSTLSSSSSKTSSTSSSSNSVSSSSIQTSATSSSSNSVSSSSIQTSATSSSSSSVSSSSSKISSTSSSSVALSSSKSSSSSSSSITSSITPTSSSSSPTVSPTLHIVPSAGLYNYMGCFTEGNGVRALSAAFYPTDSQTIELCVASCSPYMYAGAEYGRECWCADSFGAGSVPAPDSDCSMTCAGNPYEYCGAGNRLSVYIMNGTDSQIVSSSSSSSSSSTSISKSSTFSTRTSTQTSSSETGSSTQISTTSSKLSSSSTSSSVSSTQSSSSSQLSSSTTSTPTPSGPAIKPQIGAYNYLSCYTEGNGIRALNSAVSYNYPSMTLEECSVFCQGYTYWGVEYGGECYCGNQFNGGSIPAPEGNSGCWFLCPGNQDEYCGAGNRLSVYELN</sequence>
<comment type="similarity">
    <text evidence="2">Belongs to the peroxidase family.</text>
</comment>
<dbReference type="SUPFAM" id="SSF48113">
    <property type="entry name" value="Heme-dependent peroxidases"/>
    <property type="match status" value="1"/>
</dbReference>
<feature type="domain" description="WSC" evidence="5">
    <location>
        <begin position="589"/>
        <end position="681"/>
    </location>
</feature>
<reference evidence="6 7" key="1">
    <citation type="submission" date="2020-03" db="EMBL/GenBank/DDBJ databases">
        <title>Draft Genome Sequence of Cudoniella acicularis.</title>
        <authorList>
            <person name="Buettner E."/>
            <person name="Kellner H."/>
        </authorList>
    </citation>
    <scope>NUCLEOTIDE SEQUENCE [LARGE SCALE GENOMIC DNA]</scope>
    <source>
        <strain evidence="6 7">DSM 108380</strain>
    </source>
</reference>